<dbReference type="GO" id="GO:0015068">
    <property type="term" value="F:glycine amidinotransferase activity"/>
    <property type="evidence" value="ECO:0007669"/>
    <property type="project" value="UniProtKB-EC"/>
</dbReference>
<dbReference type="Gene3D" id="3.75.10.10">
    <property type="entry name" value="L-arginine/glycine Amidinotransferase, Chain A"/>
    <property type="match status" value="1"/>
</dbReference>
<evidence type="ECO:0000256" key="4">
    <source>
        <dbReference type="ARBA" id="ARBA00016069"/>
    </source>
</evidence>
<keyword evidence="5" id="KW-0808">Transferase</keyword>
<dbReference type="SUPFAM" id="SSF55909">
    <property type="entry name" value="Pentein"/>
    <property type="match status" value="1"/>
</dbReference>
<feature type="active site" evidence="8">
    <location>
        <position position="304"/>
    </location>
</feature>
<evidence type="ECO:0000256" key="3">
    <source>
        <dbReference type="ARBA" id="ARBA00012351"/>
    </source>
</evidence>
<dbReference type="GO" id="GO:0005758">
    <property type="term" value="C:mitochondrial intermembrane space"/>
    <property type="evidence" value="ECO:0007669"/>
    <property type="project" value="TreeGrafter"/>
</dbReference>
<name>A0AB34JKS6_PRYPA</name>
<evidence type="ECO:0000313" key="10">
    <source>
        <dbReference type="Proteomes" id="UP001515480"/>
    </source>
</evidence>
<evidence type="ECO:0000256" key="7">
    <source>
        <dbReference type="ARBA" id="ARBA00033346"/>
    </source>
</evidence>
<sequence>MKSHVQSRQTFRNASPATPELLCLSPRLASPRLASPRLASPRLPIPSMALSLLPLAPLSLRTPPPRASLRLEDDSPRLNGASLAAAAAATRVNAWTEWGTLREVVVGDAHNAHFPPRSPALRPAINREGGQCFLEPDGSVVEAEGIGALLERSVGWPAGRKAQRTIDAANQQLDNLAAVLRRRGIAVRRPSGGVDWSAPIKTPFFDAPNQYCATCPRDIVATIGNVVLEASMSRRDRYFEVYQYRDMIREIWRADPAMLWKAAPKPSCADRMYNSEWWDLRTEERYAQMRNYSFCITNEEPIFDAADIMRCGKDIFVQLSMTANAAGIEWLARELAPSGVRVHTLRFPYDLAPSHLDCTFVPLRPGLVLTNPERPIAEEDAATFAAAGWRFLDAPQPTNPSRPWASQSSKWLSMNVLSLSPRVVVAEEQEVALHRLLEAEGFEVVKVPFRAVYEFGGSLHCATWDLARDDCCEDFFPQAADAPTLHPASKRAAPTPP</sequence>
<evidence type="ECO:0000256" key="8">
    <source>
        <dbReference type="PIRSR" id="PIRSR633195-1"/>
    </source>
</evidence>
<dbReference type="EC" id="2.1.4.1" evidence="3"/>
<comment type="pathway">
    <text evidence="1">Amine and polyamine biosynthesis; creatine biosynthesis; creatine from L-arginine and glycine: step 1/2.</text>
</comment>
<keyword evidence="10" id="KW-1185">Reference proteome</keyword>
<dbReference type="AlphaFoldDB" id="A0AB34JKS6"/>
<dbReference type="InterPro" id="IPR033195">
    <property type="entry name" value="AmidinoTrfase"/>
</dbReference>
<dbReference type="Proteomes" id="UP001515480">
    <property type="component" value="Unassembled WGS sequence"/>
</dbReference>
<gene>
    <name evidence="9" type="ORF">AB1Y20_020915</name>
</gene>
<dbReference type="EMBL" id="JBGBPQ010000007">
    <property type="protein sequence ID" value="KAL1521244.1"/>
    <property type="molecule type" value="Genomic_DNA"/>
</dbReference>
<dbReference type="Pfam" id="PF02274">
    <property type="entry name" value="ADI"/>
    <property type="match status" value="1"/>
</dbReference>
<feature type="active site" evidence="8">
    <location>
        <position position="355"/>
    </location>
</feature>
<protein>
    <recommendedName>
        <fullName evidence="4">Glycine amidinotransferase, mitochondrial</fullName>
        <ecNumber evidence="3">2.1.4.1</ecNumber>
    </recommendedName>
    <alternativeName>
        <fullName evidence="6">L-arginine:glycine amidinotransferase</fullName>
    </alternativeName>
    <alternativeName>
        <fullName evidence="7">Transamidinase</fullName>
    </alternativeName>
</protein>
<evidence type="ECO:0000256" key="2">
    <source>
        <dbReference type="ARBA" id="ARBA00006943"/>
    </source>
</evidence>
<comment type="similarity">
    <text evidence="2">Belongs to the amidinotransferase family.</text>
</comment>
<dbReference type="PANTHER" id="PTHR10488">
    <property type="entry name" value="GLYCINE AMIDINOTRANSFERASE, MITOCHONDRIAL"/>
    <property type="match status" value="1"/>
</dbReference>
<dbReference type="GO" id="GO:0006601">
    <property type="term" value="P:creatine biosynthetic process"/>
    <property type="evidence" value="ECO:0007669"/>
    <property type="project" value="TreeGrafter"/>
</dbReference>
<feature type="active site" description="Amidino-cysteine intermediate" evidence="8">
    <location>
        <position position="461"/>
    </location>
</feature>
<evidence type="ECO:0000256" key="1">
    <source>
        <dbReference type="ARBA" id="ARBA00004858"/>
    </source>
</evidence>
<comment type="caution">
    <text evidence="9">The sequence shown here is derived from an EMBL/GenBank/DDBJ whole genome shotgun (WGS) entry which is preliminary data.</text>
</comment>
<evidence type="ECO:0000313" key="9">
    <source>
        <dbReference type="EMBL" id="KAL1521244.1"/>
    </source>
</evidence>
<reference evidence="9 10" key="1">
    <citation type="journal article" date="2024" name="Science">
        <title>Giant polyketide synthase enzymes in the biosynthesis of giant marine polyether toxins.</title>
        <authorList>
            <person name="Fallon T.R."/>
            <person name="Shende V.V."/>
            <person name="Wierzbicki I.H."/>
            <person name="Pendleton A.L."/>
            <person name="Watervoot N.F."/>
            <person name="Auber R.P."/>
            <person name="Gonzalez D.J."/>
            <person name="Wisecaver J.H."/>
            <person name="Moore B.S."/>
        </authorList>
    </citation>
    <scope>NUCLEOTIDE SEQUENCE [LARGE SCALE GENOMIC DNA]</scope>
    <source>
        <strain evidence="9 10">12B1</strain>
    </source>
</reference>
<proteinExistence type="inferred from homology"/>
<evidence type="ECO:0000256" key="5">
    <source>
        <dbReference type="ARBA" id="ARBA00022679"/>
    </source>
</evidence>
<dbReference type="PANTHER" id="PTHR10488:SF1">
    <property type="entry name" value="GLYCINE AMIDINOTRANSFERASE, MITOCHONDRIAL"/>
    <property type="match status" value="1"/>
</dbReference>
<organism evidence="9 10">
    <name type="scientific">Prymnesium parvum</name>
    <name type="common">Toxic golden alga</name>
    <dbReference type="NCBI Taxonomy" id="97485"/>
    <lineage>
        <taxon>Eukaryota</taxon>
        <taxon>Haptista</taxon>
        <taxon>Haptophyta</taxon>
        <taxon>Prymnesiophyceae</taxon>
        <taxon>Prymnesiales</taxon>
        <taxon>Prymnesiaceae</taxon>
        <taxon>Prymnesium</taxon>
    </lineage>
</organism>
<evidence type="ECO:0000256" key="6">
    <source>
        <dbReference type="ARBA" id="ARBA00031403"/>
    </source>
</evidence>
<accession>A0AB34JKS6</accession>